<evidence type="ECO:0000256" key="1">
    <source>
        <dbReference type="SAM" id="MobiDB-lite"/>
    </source>
</evidence>
<dbReference type="AlphaFoldDB" id="A0A6J1PKG4"/>
<accession>A0A6J1PKG4</accession>
<proteinExistence type="predicted"/>
<dbReference type="Proteomes" id="UP000504618">
    <property type="component" value="Unplaced"/>
</dbReference>
<evidence type="ECO:0000313" key="4">
    <source>
        <dbReference type="RefSeq" id="XP_024869838.1"/>
    </source>
</evidence>
<reference evidence="4" key="1">
    <citation type="submission" date="2025-08" db="UniProtKB">
        <authorList>
            <consortium name="RefSeq"/>
        </authorList>
    </citation>
    <scope>IDENTIFICATION</scope>
    <source>
        <tissue evidence="4">Whole body</tissue>
    </source>
</reference>
<dbReference type="RefSeq" id="XP_024869838.1">
    <property type="nucleotide sequence ID" value="XM_025014070.1"/>
</dbReference>
<evidence type="ECO:0000256" key="2">
    <source>
        <dbReference type="SAM" id="Phobius"/>
    </source>
</evidence>
<sequence>FRHGRDFVHVYHGILDIRIPPDPSWPKIPPRRSSNNTDDIIEPPCVVTLTGTPKKGRSIVQPVACQHLKSKSSQKYEAITHIGKRLPGCFDPRFRRQITRQKAEKPDDVCNTKHDRQTPELDIKILQETEQHEDKSRETGESVDGLYTSAPCHDVDTLLSSVGKSTKKTTDKQSILEAKHCPWNTSLQHATNERHDVGSGFISQGEKQESNRPLLLMVDEKKIHALPIDSFNVEATCLSAPAPASAPVRVPVVAYRDISRMPTQMEKDVKMPSMCENDAARETVGNICTRSTISMCNLKESRNEKYPLDDVERCQSQAKNSDGIYITEKKTNKSISKYCDGHSAIISTSGRRICERDKDTSRAERYVASNVSLNQDVGKDKDRYGNFALDNALDNNGDADDADGRIRSYSNLNTAVRLKNFRKVESCGQSCATMPTIDSSSIADGECDERKMSSERKMVTCKTWMTLTSARAGRMKQTAVDRDNAGCTPSANAMTNDKILEKGMESLVSSQVCGIKGYSDKSDKDEKEYKRAVEDGRMRVRVRRVNVKRKAAPMNLSRKAKSFFRKKSRLARTDSACTLILPGYRCAARVKGKRRYEKTHAHAHGRSKVNLPLHRRNGINSMTWNSILVKYNASKQGRITSRLSTNPRVGTSFEKPSSIPLETRELLNKSYWEYYWKLGPLRRKIASAKPDNAAALGRQRQKDRECSNEDHLPESQTLRQCSVLSCMINTALRDSTTADGRPPSDPAAANVTSNARESVCQVSAVSGLSSVFANKIKMKRKKMKRASKRLLGLRAIALLCIAMYVAVIFLPMMYDYFFAEEYEDENATYIELTFRYIVSSFGEALDGVIDVLTTILLRPVRFDRKQ</sequence>
<keyword evidence="2" id="KW-1133">Transmembrane helix</keyword>
<dbReference type="GeneID" id="112453350"/>
<gene>
    <name evidence="4" type="primary">LOC112453350</name>
</gene>
<keyword evidence="2" id="KW-0472">Membrane</keyword>
<evidence type="ECO:0000313" key="3">
    <source>
        <dbReference type="Proteomes" id="UP000504618"/>
    </source>
</evidence>
<feature type="compositionally biased region" description="Basic and acidic residues" evidence="1">
    <location>
        <begin position="700"/>
        <end position="712"/>
    </location>
</feature>
<dbReference type="OrthoDB" id="7616628at2759"/>
<protein>
    <submittedName>
        <fullName evidence="4">Uncharacterized protein LOC112453350</fullName>
    </submittedName>
</protein>
<organism evidence="3 4">
    <name type="scientific">Temnothorax curvispinosus</name>
    <dbReference type="NCBI Taxonomy" id="300111"/>
    <lineage>
        <taxon>Eukaryota</taxon>
        <taxon>Metazoa</taxon>
        <taxon>Ecdysozoa</taxon>
        <taxon>Arthropoda</taxon>
        <taxon>Hexapoda</taxon>
        <taxon>Insecta</taxon>
        <taxon>Pterygota</taxon>
        <taxon>Neoptera</taxon>
        <taxon>Endopterygota</taxon>
        <taxon>Hymenoptera</taxon>
        <taxon>Apocrita</taxon>
        <taxon>Aculeata</taxon>
        <taxon>Formicoidea</taxon>
        <taxon>Formicidae</taxon>
        <taxon>Myrmicinae</taxon>
        <taxon>Temnothorax</taxon>
    </lineage>
</organism>
<keyword evidence="2" id="KW-0812">Transmembrane</keyword>
<feature type="transmembrane region" description="Helical" evidence="2">
    <location>
        <begin position="791"/>
        <end position="814"/>
    </location>
</feature>
<feature type="non-terminal residue" evidence="4">
    <location>
        <position position="1"/>
    </location>
</feature>
<keyword evidence="3" id="KW-1185">Reference proteome</keyword>
<name>A0A6J1PKG4_9HYME</name>
<feature type="region of interest" description="Disordered" evidence="1">
    <location>
        <begin position="692"/>
        <end position="712"/>
    </location>
</feature>